<protein>
    <submittedName>
        <fullName evidence="1">Acetamidase/formamidase family protein</fullName>
    </submittedName>
</protein>
<sequence>MKVIQRNDVIYKFKAEMPAVERVNPGEIFKVITNDCFFQQVFREDQVLTEIDYSRLNPATGPIFVEGAEPGDLLKVKILSIEVATKGVAAVVPKEGVLGNKVSKPIIRVISINDGCCDFDGIKIQARPMIGVIGVAPAKEDGEWATDSPWKHGGNMDTTDICQGSTLYFPVRQEGALLALGDCHAVMGDGEVCFTGLEVPGEVILQVDVIKGKATTWPLLETHKATMIIASGDTLDHAIHEATNQAVDHLKHSLNLEWENAYMLASLSVDLKISQVVDPKKTVRASIPKSILSTEKLIRSI</sequence>
<dbReference type="PANTHER" id="PTHR31891">
    <property type="entry name" value="FORMAMIDASE C869.04-RELATED"/>
    <property type="match status" value="1"/>
</dbReference>
<comment type="caution">
    <text evidence="1">The sequence shown here is derived from an EMBL/GenBank/DDBJ whole genome shotgun (WGS) entry which is preliminary data.</text>
</comment>
<name>A0ABS6E2U4_9FIRM</name>
<proteinExistence type="predicted"/>
<dbReference type="Pfam" id="PF03069">
    <property type="entry name" value="FmdA_AmdA"/>
    <property type="match status" value="2"/>
</dbReference>
<gene>
    <name evidence="1" type="ORF">KQI42_03725</name>
</gene>
<organism evidence="1 2">
    <name type="scientific">Tissierella simiarum</name>
    <dbReference type="NCBI Taxonomy" id="2841534"/>
    <lineage>
        <taxon>Bacteria</taxon>
        <taxon>Bacillati</taxon>
        <taxon>Bacillota</taxon>
        <taxon>Tissierellia</taxon>
        <taxon>Tissierellales</taxon>
        <taxon>Tissierellaceae</taxon>
        <taxon>Tissierella</taxon>
    </lineage>
</organism>
<dbReference type="InterPro" id="IPR004304">
    <property type="entry name" value="FmdA_AmdA"/>
</dbReference>
<dbReference type="EMBL" id="JAHLPM010000002">
    <property type="protein sequence ID" value="MBU5437104.1"/>
    <property type="molecule type" value="Genomic_DNA"/>
</dbReference>
<dbReference type="RefSeq" id="WP_216516862.1">
    <property type="nucleotide sequence ID" value="NZ_JAHLPM010000002.1"/>
</dbReference>
<reference evidence="1 2" key="1">
    <citation type="submission" date="2021-06" db="EMBL/GenBank/DDBJ databases">
        <authorList>
            <person name="Sun Q."/>
            <person name="Li D."/>
        </authorList>
    </citation>
    <scope>NUCLEOTIDE SEQUENCE [LARGE SCALE GENOMIC DNA]</scope>
    <source>
        <strain evidence="1 2">MSJ-40</strain>
    </source>
</reference>
<evidence type="ECO:0000313" key="2">
    <source>
        <dbReference type="Proteomes" id="UP000749471"/>
    </source>
</evidence>
<dbReference type="Proteomes" id="UP000749471">
    <property type="component" value="Unassembled WGS sequence"/>
</dbReference>
<dbReference type="PANTHER" id="PTHR31891:SF1">
    <property type="entry name" value="FORMAMIDASE C869.04-RELATED"/>
    <property type="match status" value="1"/>
</dbReference>
<evidence type="ECO:0000313" key="1">
    <source>
        <dbReference type="EMBL" id="MBU5437104.1"/>
    </source>
</evidence>
<keyword evidence="2" id="KW-1185">Reference proteome</keyword>
<accession>A0ABS6E2U4</accession>